<dbReference type="VEuPathDB" id="FungiDB:MYCFIDRAFT_174382"/>
<proteinExistence type="predicted"/>
<evidence type="ECO:0000313" key="1">
    <source>
        <dbReference type="EMBL" id="EME82856.1"/>
    </source>
</evidence>
<evidence type="ECO:0000313" key="2">
    <source>
        <dbReference type="Proteomes" id="UP000016932"/>
    </source>
</evidence>
<sequence>MHVKKKVCSSRLLVRTNTAAAALTSRACTARRWAAQRSSGGVARTETGASMEERSFIIQCYRVAAPKALLSPLPLRFVFEAVKASSGQPVIT</sequence>
<organism evidence="1 2">
    <name type="scientific">Pseudocercospora fijiensis (strain CIRAD86)</name>
    <name type="common">Black leaf streak disease fungus</name>
    <name type="synonym">Mycosphaerella fijiensis</name>
    <dbReference type="NCBI Taxonomy" id="383855"/>
    <lineage>
        <taxon>Eukaryota</taxon>
        <taxon>Fungi</taxon>
        <taxon>Dikarya</taxon>
        <taxon>Ascomycota</taxon>
        <taxon>Pezizomycotina</taxon>
        <taxon>Dothideomycetes</taxon>
        <taxon>Dothideomycetidae</taxon>
        <taxon>Mycosphaerellales</taxon>
        <taxon>Mycosphaerellaceae</taxon>
        <taxon>Pseudocercospora</taxon>
    </lineage>
</organism>
<gene>
    <name evidence="1" type="ORF">MYCFIDRAFT_174382</name>
</gene>
<keyword evidence="2" id="KW-1185">Reference proteome</keyword>
<dbReference type="Proteomes" id="UP000016932">
    <property type="component" value="Unassembled WGS sequence"/>
</dbReference>
<dbReference type="RefSeq" id="XP_007926253.1">
    <property type="nucleotide sequence ID" value="XM_007928062.1"/>
</dbReference>
<dbReference type="EMBL" id="KB446558">
    <property type="protein sequence ID" value="EME82856.1"/>
    <property type="molecule type" value="Genomic_DNA"/>
</dbReference>
<accession>M3AE66</accession>
<dbReference type="AlphaFoldDB" id="M3AE66"/>
<dbReference type="GeneID" id="19333175"/>
<dbReference type="KEGG" id="pfj:MYCFIDRAFT_174382"/>
<reference evidence="1 2" key="1">
    <citation type="journal article" date="2012" name="PLoS Pathog.">
        <title>Diverse lifestyles and strategies of plant pathogenesis encoded in the genomes of eighteen Dothideomycetes fungi.</title>
        <authorList>
            <person name="Ohm R.A."/>
            <person name="Feau N."/>
            <person name="Henrissat B."/>
            <person name="Schoch C.L."/>
            <person name="Horwitz B.A."/>
            <person name="Barry K.W."/>
            <person name="Condon B.J."/>
            <person name="Copeland A.C."/>
            <person name="Dhillon B."/>
            <person name="Glaser F."/>
            <person name="Hesse C.N."/>
            <person name="Kosti I."/>
            <person name="LaButti K."/>
            <person name="Lindquist E.A."/>
            <person name="Lucas S."/>
            <person name="Salamov A.A."/>
            <person name="Bradshaw R.E."/>
            <person name="Ciuffetti L."/>
            <person name="Hamelin R.C."/>
            <person name="Kema G.H.J."/>
            <person name="Lawrence C."/>
            <person name="Scott J.A."/>
            <person name="Spatafora J.W."/>
            <person name="Turgeon B.G."/>
            <person name="de Wit P.J.G.M."/>
            <person name="Zhong S."/>
            <person name="Goodwin S.B."/>
            <person name="Grigoriev I.V."/>
        </authorList>
    </citation>
    <scope>NUCLEOTIDE SEQUENCE [LARGE SCALE GENOMIC DNA]</scope>
    <source>
        <strain evidence="1 2">CIRAD86</strain>
    </source>
</reference>
<protein>
    <submittedName>
        <fullName evidence="1">Uncharacterized protein</fullName>
    </submittedName>
</protein>
<name>M3AE66_PSEFD</name>
<dbReference type="HOGENOM" id="CLU_2414237_0_0_1"/>